<dbReference type="Gene3D" id="1.10.8.430">
    <property type="entry name" value="Helical domain of apoptotic protease-activating factors"/>
    <property type="match status" value="1"/>
</dbReference>
<dbReference type="InterPro" id="IPR050905">
    <property type="entry name" value="Plant_NBS-LRR"/>
</dbReference>
<dbReference type="PANTHER" id="PTHR33463:SF198">
    <property type="entry name" value="RPP4C3"/>
    <property type="match status" value="1"/>
</dbReference>
<evidence type="ECO:0000313" key="4">
    <source>
        <dbReference type="Proteomes" id="UP001291623"/>
    </source>
</evidence>
<dbReference type="GO" id="GO:0043531">
    <property type="term" value="F:ADP binding"/>
    <property type="evidence" value="ECO:0007669"/>
    <property type="project" value="InterPro"/>
</dbReference>
<dbReference type="InterPro" id="IPR027417">
    <property type="entry name" value="P-loop_NTPase"/>
</dbReference>
<keyword evidence="4" id="KW-1185">Reference proteome</keyword>
<protein>
    <recommendedName>
        <fullName evidence="5">NB-ARC domain-containing protein</fullName>
    </recommendedName>
</protein>
<name>A0AAE1R6C4_9SOLA</name>
<dbReference type="SUPFAM" id="SSF52540">
    <property type="entry name" value="P-loop containing nucleoside triphosphate hydrolases"/>
    <property type="match status" value="1"/>
</dbReference>
<dbReference type="EMBL" id="JAVYJV010000019">
    <property type="protein sequence ID" value="KAK4346051.1"/>
    <property type="molecule type" value="Genomic_DNA"/>
</dbReference>
<sequence length="154" mass="17433">MEARKIIEIGILSEEEAWILFRQNAGNSVDDTSRRHIAKDVANECKGLPLAIITVAGALKCKSKTSWEAALIQLQRSAPRNIPEERSCKVKRKRLQECADRVAARWISEMGGASLQNSLMDKYNRIMDLEATKSTPLGDWIRHMLRKSEVVRSK</sequence>
<dbReference type="AlphaFoldDB" id="A0AAE1R6C4"/>
<gene>
    <name evidence="3" type="ORF">RND71_036227</name>
</gene>
<dbReference type="GO" id="GO:0005524">
    <property type="term" value="F:ATP binding"/>
    <property type="evidence" value="ECO:0007669"/>
    <property type="project" value="UniProtKB-KW"/>
</dbReference>
<evidence type="ECO:0008006" key="5">
    <source>
        <dbReference type="Google" id="ProtNLM"/>
    </source>
</evidence>
<organism evidence="3 4">
    <name type="scientific">Anisodus tanguticus</name>
    <dbReference type="NCBI Taxonomy" id="243964"/>
    <lineage>
        <taxon>Eukaryota</taxon>
        <taxon>Viridiplantae</taxon>
        <taxon>Streptophyta</taxon>
        <taxon>Embryophyta</taxon>
        <taxon>Tracheophyta</taxon>
        <taxon>Spermatophyta</taxon>
        <taxon>Magnoliopsida</taxon>
        <taxon>eudicotyledons</taxon>
        <taxon>Gunneridae</taxon>
        <taxon>Pentapetalae</taxon>
        <taxon>asterids</taxon>
        <taxon>lamiids</taxon>
        <taxon>Solanales</taxon>
        <taxon>Solanaceae</taxon>
        <taxon>Solanoideae</taxon>
        <taxon>Hyoscyameae</taxon>
        <taxon>Anisodus</taxon>
    </lineage>
</organism>
<comment type="caution">
    <text evidence="3">The sequence shown here is derived from an EMBL/GenBank/DDBJ whole genome shotgun (WGS) entry which is preliminary data.</text>
</comment>
<evidence type="ECO:0000256" key="1">
    <source>
        <dbReference type="ARBA" id="ARBA00022614"/>
    </source>
</evidence>
<accession>A0AAE1R6C4</accession>
<dbReference type="Proteomes" id="UP001291623">
    <property type="component" value="Unassembled WGS sequence"/>
</dbReference>
<reference evidence="3" key="1">
    <citation type="submission" date="2023-12" db="EMBL/GenBank/DDBJ databases">
        <title>Genome assembly of Anisodus tanguticus.</title>
        <authorList>
            <person name="Wang Y.-J."/>
        </authorList>
    </citation>
    <scope>NUCLEOTIDE SEQUENCE</scope>
    <source>
        <strain evidence="3">KB-2021</strain>
        <tissue evidence="3">Leaf</tissue>
    </source>
</reference>
<keyword evidence="2" id="KW-0611">Plant defense</keyword>
<dbReference type="PANTHER" id="PTHR33463">
    <property type="entry name" value="NB-ARC DOMAIN-CONTAINING PROTEIN-RELATED"/>
    <property type="match status" value="1"/>
</dbReference>
<proteinExistence type="predicted"/>
<dbReference type="InterPro" id="IPR042197">
    <property type="entry name" value="Apaf_helical"/>
</dbReference>
<dbReference type="GO" id="GO:0006952">
    <property type="term" value="P:defense response"/>
    <property type="evidence" value="ECO:0007669"/>
    <property type="project" value="UniProtKB-KW"/>
</dbReference>
<evidence type="ECO:0000256" key="2">
    <source>
        <dbReference type="ARBA" id="ARBA00022821"/>
    </source>
</evidence>
<evidence type="ECO:0000313" key="3">
    <source>
        <dbReference type="EMBL" id="KAK4346051.1"/>
    </source>
</evidence>
<keyword evidence="1" id="KW-0433">Leucine-rich repeat</keyword>